<keyword evidence="4" id="KW-1185">Reference proteome</keyword>
<dbReference type="RefSeq" id="WP_184098873.1">
    <property type="nucleotide sequence ID" value="NZ_JACHHN010000002.1"/>
</dbReference>
<protein>
    <submittedName>
        <fullName evidence="3">Type VI secretion system protein ImpA</fullName>
    </submittedName>
</protein>
<organism evidence="3 4">
    <name type="scientific">Silvimonas terrae</name>
    <dbReference type="NCBI Taxonomy" id="300266"/>
    <lineage>
        <taxon>Bacteria</taxon>
        <taxon>Pseudomonadati</taxon>
        <taxon>Pseudomonadota</taxon>
        <taxon>Betaproteobacteria</taxon>
        <taxon>Neisseriales</taxon>
        <taxon>Chitinibacteraceae</taxon>
        <taxon>Silvimonas</taxon>
    </lineage>
</organism>
<dbReference type="InterPro" id="IPR017740">
    <property type="entry name" value="TssA-like"/>
</dbReference>
<name>A0A840RED1_9NEIS</name>
<accession>A0A840RED1</accession>
<feature type="region of interest" description="Disordered" evidence="1">
    <location>
        <begin position="278"/>
        <end position="314"/>
    </location>
</feature>
<proteinExistence type="predicted"/>
<dbReference type="PANTHER" id="PTHR37951">
    <property type="entry name" value="CYTOPLASMIC PROTEIN-RELATED"/>
    <property type="match status" value="1"/>
</dbReference>
<dbReference type="AlphaFoldDB" id="A0A840RED1"/>
<dbReference type="Pfam" id="PF06812">
    <property type="entry name" value="ImpA_N"/>
    <property type="match status" value="1"/>
</dbReference>
<evidence type="ECO:0000259" key="2">
    <source>
        <dbReference type="Pfam" id="PF06812"/>
    </source>
</evidence>
<dbReference type="PANTHER" id="PTHR37951:SF1">
    <property type="entry name" value="TYPE VI SECRETION SYSTEM COMPONENT TSSA1"/>
    <property type="match status" value="1"/>
</dbReference>
<gene>
    <name evidence="3" type="ORF">HNQ50_001384</name>
</gene>
<sequence length="377" mass="41604">MTTNRSHALNDQQTDWLDELLAQLPALLVPVAESAPAGPSIRHQPAYDAIREARREDDANIPTGVWQSDLKTADWSSVEQQSSALLLQSKDLMLAAWLGEAWLHRFGLAGLAAALSLLEQFSQAFWADLHPQATDGDESWRTGPLEWIIRTYTEFLLVRLPLPGLGVDGDASHPALNQYQQWLRQASITSDNKAVRAATETANNALKALRQNLQQPGTVPPVIHALNHLAHAQATLGRWHDICNARAGEHAPSFAPLERVMTQLNQVLHDFQQLQPAPELAPEPLTPPTDPEQSGMTEATAPTPDLPRTGATSREDAYRQLKTIADYLARTEPHSPVPYLIYRAVEWGNKPLPALLSELISSDAEARRLWVLLGVLP</sequence>
<dbReference type="EMBL" id="JACHHN010000002">
    <property type="protein sequence ID" value="MBB5190662.1"/>
    <property type="molecule type" value="Genomic_DNA"/>
</dbReference>
<feature type="compositionally biased region" description="Pro residues" evidence="1">
    <location>
        <begin position="279"/>
        <end position="290"/>
    </location>
</feature>
<reference evidence="3 4" key="1">
    <citation type="submission" date="2020-08" db="EMBL/GenBank/DDBJ databases">
        <title>Genomic Encyclopedia of Type Strains, Phase IV (KMG-IV): sequencing the most valuable type-strain genomes for metagenomic binning, comparative biology and taxonomic classification.</title>
        <authorList>
            <person name="Goeker M."/>
        </authorList>
    </citation>
    <scope>NUCLEOTIDE SEQUENCE [LARGE SCALE GENOMIC DNA]</scope>
    <source>
        <strain evidence="3 4">DSM 18233</strain>
    </source>
</reference>
<dbReference type="Proteomes" id="UP000543030">
    <property type="component" value="Unassembled WGS sequence"/>
</dbReference>
<feature type="domain" description="ImpA N-terminal" evidence="2">
    <location>
        <begin position="29"/>
        <end position="149"/>
    </location>
</feature>
<dbReference type="InterPro" id="IPR010657">
    <property type="entry name" value="ImpA_N"/>
</dbReference>
<evidence type="ECO:0000256" key="1">
    <source>
        <dbReference type="SAM" id="MobiDB-lite"/>
    </source>
</evidence>
<evidence type="ECO:0000313" key="4">
    <source>
        <dbReference type="Proteomes" id="UP000543030"/>
    </source>
</evidence>
<comment type="caution">
    <text evidence="3">The sequence shown here is derived from an EMBL/GenBank/DDBJ whole genome shotgun (WGS) entry which is preliminary data.</text>
</comment>
<evidence type="ECO:0000313" key="3">
    <source>
        <dbReference type="EMBL" id="MBB5190662.1"/>
    </source>
</evidence>
<dbReference type="NCBIfam" id="TIGR03363">
    <property type="entry name" value="VI_chp_8"/>
    <property type="match status" value="1"/>
</dbReference>